<dbReference type="PROSITE" id="PS51755">
    <property type="entry name" value="OMPR_PHOB"/>
    <property type="match status" value="1"/>
</dbReference>
<evidence type="ECO:0000313" key="8">
    <source>
        <dbReference type="EMBL" id="MBM6928836.1"/>
    </source>
</evidence>
<keyword evidence="9" id="KW-1185">Reference proteome</keyword>
<dbReference type="PANTHER" id="PTHR48111">
    <property type="entry name" value="REGULATOR OF RPOS"/>
    <property type="match status" value="1"/>
</dbReference>
<dbReference type="PANTHER" id="PTHR48111:SF40">
    <property type="entry name" value="PHOSPHATE REGULON TRANSCRIPTIONAL REGULATORY PROTEIN PHOB"/>
    <property type="match status" value="1"/>
</dbReference>
<reference evidence="8 9" key="1">
    <citation type="journal article" date="2021" name="Sci. Rep.">
        <title>The distribution of antibiotic resistance genes in chicken gut microbiota commensals.</title>
        <authorList>
            <person name="Juricova H."/>
            <person name="Matiasovicova J."/>
            <person name="Kubasova T."/>
            <person name="Cejkova D."/>
            <person name="Rychlik I."/>
        </authorList>
    </citation>
    <scope>NUCLEOTIDE SEQUENCE [LARGE SCALE GENOMIC DNA]</scope>
    <source>
        <strain evidence="8 9">An562</strain>
    </source>
</reference>
<proteinExistence type="predicted"/>
<dbReference type="Gene3D" id="6.10.250.690">
    <property type="match status" value="1"/>
</dbReference>
<dbReference type="Pfam" id="PF00486">
    <property type="entry name" value="Trans_reg_C"/>
    <property type="match status" value="1"/>
</dbReference>
<dbReference type="RefSeq" id="WP_205050428.1">
    <property type="nucleotide sequence ID" value="NZ_JACJKX010000010.1"/>
</dbReference>
<keyword evidence="2" id="KW-0902">Two-component regulatory system</keyword>
<evidence type="ECO:0000259" key="7">
    <source>
        <dbReference type="PROSITE" id="PS51755"/>
    </source>
</evidence>
<evidence type="ECO:0000256" key="2">
    <source>
        <dbReference type="ARBA" id="ARBA00023012"/>
    </source>
</evidence>
<feature type="DNA-binding region" description="OmpR/PhoB-type" evidence="5">
    <location>
        <begin position="144"/>
        <end position="241"/>
    </location>
</feature>
<dbReference type="SMART" id="SM00862">
    <property type="entry name" value="Trans_reg_C"/>
    <property type="match status" value="1"/>
</dbReference>
<protein>
    <submittedName>
        <fullName evidence="8">Response regulator</fullName>
    </submittedName>
</protein>
<dbReference type="SUPFAM" id="SSF52172">
    <property type="entry name" value="CheY-like"/>
    <property type="match status" value="1"/>
</dbReference>
<dbReference type="InterPro" id="IPR001867">
    <property type="entry name" value="OmpR/PhoB-type_DNA-bd"/>
</dbReference>
<evidence type="ECO:0000313" key="9">
    <source>
        <dbReference type="Proteomes" id="UP000777002"/>
    </source>
</evidence>
<dbReference type="Gene3D" id="1.10.10.10">
    <property type="entry name" value="Winged helix-like DNA-binding domain superfamily/Winged helix DNA-binding domain"/>
    <property type="match status" value="1"/>
</dbReference>
<dbReference type="CDD" id="cd17618">
    <property type="entry name" value="REC_OmpR_PhoB"/>
    <property type="match status" value="1"/>
</dbReference>
<feature type="domain" description="OmpR/PhoB-type" evidence="7">
    <location>
        <begin position="144"/>
        <end position="241"/>
    </location>
</feature>
<dbReference type="InterPro" id="IPR011006">
    <property type="entry name" value="CheY-like_superfamily"/>
</dbReference>
<organism evidence="8 9">
    <name type="scientific">Parasutterella secunda</name>
    <dbReference type="NCBI Taxonomy" id="626947"/>
    <lineage>
        <taxon>Bacteria</taxon>
        <taxon>Pseudomonadati</taxon>
        <taxon>Pseudomonadota</taxon>
        <taxon>Betaproteobacteria</taxon>
        <taxon>Burkholderiales</taxon>
        <taxon>Sutterellaceae</taxon>
        <taxon>Parasutterella</taxon>
    </lineage>
</organism>
<evidence type="ECO:0000256" key="5">
    <source>
        <dbReference type="PROSITE-ProRule" id="PRU01091"/>
    </source>
</evidence>
<dbReference type="InterPro" id="IPR001789">
    <property type="entry name" value="Sig_transdc_resp-reg_receiver"/>
</dbReference>
<name>A0ABS2GTN0_9BURK</name>
<dbReference type="InterPro" id="IPR039420">
    <property type="entry name" value="WalR-like"/>
</dbReference>
<accession>A0ABS2GTN0</accession>
<sequence length="243" mass="27193">MTDSSSINTNSANILIVEDEAAIRTLISFACAAAGYEVVCAENAIEAQTIVDTNPPDLILLDYMLPELSGVDWLEKLHADPKTKHLPVIMLTARGSESDRVRGLNAGADDYIVKPFMPRELIARIQAVLRRYQFQKQTGEDSKNTEVVCGPLTMNEASFEAKVDGQPLTLSAKEFKLLLVFAKNPERVYSREMLLSLVWDNAYVDERTVDVHMLRLRKQLQGTRAENLLQTVRGLGYRAHVTE</sequence>
<dbReference type="Proteomes" id="UP000777002">
    <property type="component" value="Unassembled WGS sequence"/>
</dbReference>
<feature type="domain" description="Response regulatory" evidence="6">
    <location>
        <begin position="13"/>
        <end position="129"/>
    </location>
</feature>
<dbReference type="InterPro" id="IPR036388">
    <property type="entry name" value="WH-like_DNA-bd_sf"/>
</dbReference>
<evidence type="ECO:0000256" key="3">
    <source>
        <dbReference type="ARBA" id="ARBA00023125"/>
    </source>
</evidence>
<dbReference type="SUPFAM" id="SSF46894">
    <property type="entry name" value="C-terminal effector domain of the bipartite response regulators"/>
    <property type="match status" value="1"/>
</dbReference>
<evidence type="ECO:0000259" key="6">
    <source>
        <dbReference type="PROSITE" id="PS50110"/>
    </source>
</evidence>
<comment type="caution">
    <text evidence="8">The sequence shown here is derived from an EMBL/GenBank/DDBJ whole genome shotgun (WGS) entry which is preliminary data.</text>
</comment>
<keyword evidence="3 5" id="KW-0238">DNA-binding</keyword>
<dbReference type="Pfam" id="PF00072">
    <property type="entry name" value="Response_reg"/>
    <property type="match status" value="1"/>
</dbReference>
<dbReference type="EMBL" id="JACJKX010000010">
    <property type="protein sequence ID" value="MBM6928836.1"/>
    <property type="molecule type" value="Genomic_DNA"/>
</dbReference>
<dbReference type="PROSITE" id="PS50110">
    <property type="entry name" value="RESPONSE_REGULATORY"/>
    <property type="match status" value="1"/>
</dbReference>
<keyword evidence="1 4" id="KW-0597">Phosphoprotein</keyword>
<dbReference type="InterPro" id="IPR016032">
    <property type="entry name" value="Sig_transdc_resp-reg_C-effctor"/>
</dbReference>
<evidence type="ECO:0000256" key="1">
    <source>
        <dbReference type="ARBA" id="ARBA00022553"/>
    </source>
</evidence>
<evidence type="ECO:0000256" key="4">
    <source>
        <dbReference type="PROSITE-ProRule" id="PRU00169"/>
    </source>
</evidence>
<dbReference type="Gene3D" id="3.40.50.2300">
    <property type="match status" value="1"/>
</dbReference>
<gene>
    <name evidence="8" type="ORF">H5985_06080</name>
</gene>
<dbReference type="SMART" id="SM00448">
    <property type="entry name" value="REC"/>
    <property type="match status" value="1"/>
</dbReference>
<dbReference type="CDD" id="cd00383">
    <property type="entry name" value="trans_reg_C"/>
    <property type="match status" value="1"/>
</dbReference>
<feature type="modified residue" description="4-aspartylphosphate" evidence="4">
    <location>
        <position position="62"/>
    </location>
</feature>